<sequence length="197" mass="21083">MTTSTEPTVVIVPGLRDHVADHWQTLLAERLDNVRTVPPLERDKLSLAARIAALDTVLTDIDGPVVLVAHSAGVAITVHWAQQASRPVQGALLATPPDFEEPLPAGYPARGDLDANGWNPVPRRRLPFPSIVAASTDDPLARFRRVAGMAESWGSKLVDLGAVGHLNPAAGYGYWPYAEELLRELINSTAATAASFA</sequence>
<dbReference type="Gene3D" id="3.40.50.1820">
    <property type="entry name" value="alpha/beta hydrolase"/>
    <property type="match status" value="1"/>
</dbReference>
<dbReference type="InterPro" id="IPR010662">
    <property type="entry name" value="RBBP9/YdeN"/>
</dbReference>
<dbReference type="GO" id="GO:0016787">
    <property type="term" value="F:hydrolase activity"/>
    <property type="evidence" value="ECO:0007669"/>
    <property type="project" value="InterPro"/>
</dbReference>
<dbReference type="EMBL" id="FNSV01000005">
    <property type="protein sequence ID" value="SEC77867.1"/>
    <property type="molecule type" value="Genomic_DNA"/>
</dbReference>
<reference evidence="2" key="1">
    <citation type="submission" date="2016-10" db="EMBL/GenBank/DDBJ databases">
        <authorList>
            <person name="Varghese N."/>
            <person name="Submissions S."/>
        </authorList>
    </citation>
    <scope>NUCLEOTIDE SEQUENCE [LARGE SCALE GENOMIC DNA]</scope>
    <source>
        <strain evidence="2">DSM 44498</strain>
    </source>
</reference>
<gene>
    <name evidence="1" type="ORF">SAMN04490239_5421</name>
</gene>
<dbReference type="Proteomes" id="UP000183561">
    <property type="component" value="Unassembled WGS sequence"/>
</dbReference>
<dbReference type="RefSeq" id="WP_072943801.1">
    <property type="nucleotide sequence ID" value="NZ_CP070609.1"/>
</dbReference>
<protein>
    <recommendedName>
        <fullName evidence="3">Alpha/beta hydrolase family protein</fullName>
    </recommendedName>
</protein>
<dbReference type="InterPro" id="IPR029058">
    <property type="entry name" value="AB_hydrolase_fold"/>
</dbReference>
<evidence type="ECO:0008006" key="3">
    <source>
        <dbReference type="Google" id="ProtNLM"/>
    </source>
</evidence>
<evidence type="ECO:0000313" key="1">
    <source>
        <dbReference type="EMBL" id="SEC77867.1"/>
    </source>
</evidence>
<evidence type="ECO:0000313" key="2">
    <source>
        <dbReference type="Proteomes" id="UP000183561"/>
    </source>
</evidence>
<dbReference type="SUPFAM" id="SSF53474">
    <property type="entry name" value="alpha/beta-Hydrolases"/>
    <property type="match status" value="1"/>
</dbReference>
<dbReference type="Pfam" id="PF06821">
    <property type="entry name" value="Ser_hydrolase"/>
    <property type="match status" value="1"/>
</dbReference>
<accession>A0A1H4VA48</accession>
<name>A0A1H4VA48_9NOCA</name>
<dbReference type="OrthoDB" id="9804993at2"/>
<organism evidence="1 2">
    <name type="scientific">Rhodococcus koreensis</name>
    <dbReference type="NCBI Taxonomy" id="99653"/>
    <lineage>
        <taxon>Bacteria</taxon>
        <taxon>Bacillati</taxon>
        <taxon>Actinomycetota</taxon>
        <taxon>Actinomycetes</taxon>
        <taxon>Mycobacteriales</taxon>
        <taxon>Nocardiaceae</taxon>
        <taxon>Rhodococcus</taxon>
    </lineage>
</organism>
<keyword evidence="2" id="KW-1185">Reference proteome</keyword>
<proteinExistence type="predicted"/>
<dbReference type="AlphaFoldDB" id="A0A1H4VA48"/>